<dbReference type="EC" id="2.3.2.27" evidence="2"/>
<dbReference type="SMART" id="SM00184">
    <property type="entry name" value="RING"/>
    <property type="match status" value="1"/>
</dbReference>
<evidence type="ECO:0000256" key="3">
    <source>
        <dbReference type="ARBA" id="ARBA00022723"/>
    </source>
</evidence>
<dbReference type="PROSITE" id="PS50089">
    <property type="entry name" value="ZF_RING_2"/>
    <property type="match status" value="1"/>
</dbReference>
<feature type="domain" description="RING-type" evidence="11">
    <location>
        <begin position="129"/>
        <end position="171"/>
    </location>
</feature>
<evidence type="ECO:0000256" key="1">
    <source>
        <dbReference type="ARBA" id="ARBA00000900"/>
    </source>
</evidence>
<evidence type="ECO:0000256" key="2">
    <source>
        <dbReference type="ARBA" id="ARBA00012483"/>
    </source>
</evidence>
<feature type="compositionally biased region" description="Basic and acidic residues" evidence="8">
    <location>
        <begin position="330"/>
        <end position="342"/>
    </location>
</feature>
<dbReference type="Pfam" id="PF13639">
    <property type="entry name" value="zf-RING_2"/>
    <property type="match status" value="1"/>
</dbReference>
<dbReference type="InterPro" id="IPR053238">
    <property type="entry name" value="RING-H2_zinc_finger"/>
</dbReference>
<keyword evidence="10" id="KW-0732">Signal</keyword>
<dbReference type="EMBL" id="JBBWWR010000005">
    <property type="protein sequence ID" value="KAK8966467.1"/>
    <property type="molecule type" value="Genomic_DNA"/>
</dbReference>
<feature type="transmembrane region" description="Helical" evidence="9">
    <location>
        <begin position="52"/>
        <end position="72"/>
    </location>
</feature>
<evidence type="ECO:0000256" key="5">
    <source>
        <dbReference type="ARBA" id="ARBA00022833"/>
    </source>
</evidence>
<keyword evidence="4 7" id="KW-0863">Zinc-finger</keyword>
<evidence type="ECO:0000256" key="8">
    <source>
        <dbReference type="SAM" id="MobiDB-lite"/>
    </source>
</evidence>
<feature type="region of interest" description="Disordered" evidence="8">
    <location>
        <begin position="232"/>
        <end position="252"/>
    </location>
</feature>
<comment type="similarity">
    <text evidence="6">Belongs to the RING-type zinc finger family. ATL subfamily.</text>
</comment>
<keyword evidence="9" id="KW-0812">Transmembrane</keyword>
<accession>A0ABR2MQI8</accession>
<feature type="region of interest" description="Disordered" evidence="8">
    <location>
        <begin position="272"/>
        <end position="305"/>
    </location>
</feature>
<dbReference type="CDD" id="cd16461">
    <property type="entry name" value="RING-H2_EL5-like"/>
    <property type="match status" value="1"/>
</dbReference>
<keyword evidence="13" id="KW-1185">Reference proteome</keyword>
<evidence type="ECO:0000256" key="10">
    <source>
        <dbReference type="SAM" id="SignalP"/>
    </source>
</evidence>
<keyword evidence="9" id="KW-1133">Transmembrane helix</keyword>
<feature type="chain" id="PRO_5046342021" description="RING-type E3 ubiquitin transferase" evidence="10">
    <location>
        <begin position="29"/>
        <end position="353"/>
    </location>
</feature>
<comment type="catalytic activity">
    <reaction evidence="1">
        <text>S-ubiquitinyl-[E2 ubiquitin-conjugating enzyme]-L-cysteine + [acceptor protein]-L-lysine = [E2 ubiquitin-conjugating enzyme]-L-cysteine + N(6)-ubiquitinyl-[acceptor protein]-L-lysine.</text>
        <dbReference type="EC" id="2.3.2.27"/>
    </reaction>
</comment>
<evidence type="ECO:0000256" key="7">
    <source>
        <dbReference type="PROSITE-ProRule" id="PRU00175"/>
    </source>
</evidence>
<evidence type="ECO:0000259" key="11">
    <source>
        <dbReference type="PROSITE" id="PS50089"/>
    </source>
</evidence>
<dbReference type="InterPro" id="IPR001841">
    <property type="entry name" value="Znf_RING"/>
</dbReference>
<evidence type="ECO:0000256" key="4">
    <source>
        <dbReference type="ARBA" id="ARBA00022771"/>
    </source>
</evidence>
<evidence type="ECO:0000313" key="13">
    <source>
        <dbReference type="Proteomes" id="UP001412067"/>
    </source>
</evidence>
<protein>
    <recommendedName>
        <fullName evidence="2">RING-type E3 ubiquitin transferase</fullName>
        <ecNumber evidence="2">2.3.2.27</ecNumber>
    </recommendedName>
</protein>
<feature type="region of interest" description="Disordered" evidence="8">
    <location>
        <begin position="329"/>
        <end position="348"/>
    </location>
</feature>
<gene>
    <name evidence="12" type="primary">ATL31</name>
    <name evidence="12" type="ORF">KSP40_PGU007599</name>
</gene>
<keyword evidence="3" id="KW-0479">Metal-binding</keyword>
<dbReference type="Gene3D" id="3.30.40.10">
    <property type="entry name" value="Zinc/RING finger domain, C3HC4 (zinc finger)"/>
    <property type="match status" value="1"/>
</dbReference>
<keyword evidence="9" id="KW-0472">Membrane</keyword>
<evidence type="ECO:0000313" key="12">
    <source>
        <dbReference type="EMBL" id="KAK8966467.1"/>
    </source>
</evidence>
<comment type="caution">
    <text evidence="12">The sequence shown here is derived from an EMBL/GenBank/DDBJ whole genome shotgun (WGS) entry which is preliminary data.</text>
</comment>
<feature type="signal peptide" evidence="10">
    <location>
        <begin position="1"/>
        <end position="28"/>
    </location>
</feature>
<dbReference type="PANTHER" id="PTHR14155:SF263">
    <property type="entry name" value="E3 UBIQUITIN-PROTEIN LIGASE ATL6"/>
    <property type="match status" value="1"/>
</dbReference>
<keyword evidence="5" id="KW-0862">Zinc</keyword>
<proteinExistence type="inferred from homology"/>
<dbReference type="SUPFAM" id="SSF57850">
    <property type="entry name" value="RING/U-box"/>
    <property type="match status" value="1"/>
</dbReference>
<dbReference type="PANTHER" id="PTHR14155">
    <property type="entry name" value="RING FINGER DOMAIN-CONTAINING"/>
    <property type="match status" value="1"/>
</dbReference>
<evidence type="ECO:0000256" key="6">
    <source>
        <dbReference type="ARBA" id="ARBA00024209"/>
    </source>
</evidence>
<sequence>MATDHRRRGLAVRPMILLWILAASVARAQSPSNESSNSDPYIASPTFNPSMAIVIVILISAFFFLGFFSIYIRQCGGGRMDSLAASAAAAVGGRSRRQRGLDPAILETFPLLVYSEVKEHKIGKGALECAICLNEFEDDDTIRLLPKCDHVFHQDCIDAWLSKHVTCPVCRTNYAVVDTQGNEGAAVAPDTAVPPAAASTQDPPTADHVAISIGDVEREEEIRDLARIASKARGNGSRRPRRLPRSHSTGHSIMRQGDFWIGTRSGCRSTCRSRSVAGNSGGEGSSRRGLRGIGEGSNHRGRSIRLGRSDRWPSFVRSLSTKIPAWGNWRRGEDGSVKDPSARGKIAAGWVEA</sequence>
<organism evidence="12 13">
    <name type="scientific">Platanthera guangdongensis</name>
    <dbReference type="NCBI Taxonomy" id="2320717"/>
    <lineage>
        <taxon>Eukaryota</taxon>
        <taxon>Viridiplantae</taxon>
        <taxon>Streptophyta</taxon>
        <taxon>Embryophyta</taxon>
        <taxon>Tracheophyta</taxon>
        <taxon>Spermatophyta</taxon>
        <taxon>Magnoliopsida</taxon>
        <taxon>Liliopsida</taxon>
        <taxon>Asparagales</taxon>
        <taxon>Orchidaceae</taxon>
        <taxon>Orchidoideae</taxon>
        <taxon>Orchideae</taxon>
        <taxon>Orchidinae</taxon>
        <taxon>Platanthera</taxon>
    </lineage>
</organism>
<evidence type="ECO:0000256" key="9">
    <source>
        <dbReference type="SAM" id="Phobius"/>
    </source>
</evidence>
<reference evidence="12 13" key="1">
    <citation type="journal article" date="2022" name="Nat. Plants">
        <title>Genomes of leafy and leafless Platanthera orchids illuminate the evolution of mycoheterotrophy.</title>
        <authorList>
            <person name="Li M.H."/>
            <person name="Liu K.W."/>
            <person name="Li Z."/>
            <person name="Lu H.C."/>
            <person name="Ye Q.L."/>
            <person name="Zhang D."/>
            <person name="Wang J.Y."/>
            <person name="Li Y.F."/>
            <person name="Zhong Z.M."/>
            <person name="Liu X."/>
            <person name="Yu X."/>
            <person name="Liu D.K."/>
            <person name="Tu X.D."/>
            <person name="Liu B."/>
            <person name="Hao Y."/>
            <person name="Liao X.Y."/>
            <person name="Jiang Y.T."/>
            <person name="Sun W.H."/>
            <person name="Chen J."/>
            <person name="Chen Y.Q."/>
            <person name="Ai Y."/>
            <person name="Zhai J.W."/>
            <person name="Wu S.S."/>
            <person name="Zhou Z."/>
            <person name="Hsiao Y.Y."/>
            <person name="Wu W.L."/>
            <person name="Chen Y.Y."/>
            <person name="Lin Y.F."/>
            <person name="Hsu J.L."/>
            <person name="Li C.Y."/>
            <person name="Wang Z.W."/>
            <person name="Zhao X."/>
            <person name="Zhong W.Y."/>
            <person name="Ma X.K."/>
            <person name="Ma L."/>
            <person name="Huang J."/>
            <person name="Chen G.Z."/>
            <person name="Huang M.Z."/>
            <person name="Huang L."/>
            <person name="Peng D.H."/>
            <person name="Luo Y.B."/>
            <person name="Zou S.Q."/>
            <person name="Chen S.P."/>
            <person name="Lan S."/>
            <person name="Tsai W.C."/>
            <person name="Van de Peer Y."/>
            <person name="Liu Z.J."/>
        </authorList>
    </citation>
    <scope>NUCLEOTIDE SEQUENCE [LARGE SCALE GENOMIC DNA]</scope>
    <source>
        <strain evidence="12">Lor288</strain>
    </source>
</reference>
<dbReference type="InterPro" id="IPR013083">
    <property type="entry name" value="Znf_RING/FYVE/PHD"/>
</dbReference>
<feature type="compositionally biased region" description="Basic residues" evidence="8">
    <location>
        <begin position="236"/>
        <end position="245"/>
    </location>
</feature>
<dbReference type="Proteomes" id="UP001412067">
    <property type="component" value="Unassembled WGS sequence"/>
</dbReference>
<name>A0ABR2MQI8_9ASPA</name>